<dbReference type="Proteomes" id="UP000614610">
    <property type="component" value="Unassembled WGS sequence"/>
</dbReference>
<evidence type="ECO:0000313" key="1">
    <source>
        <dbReference type="EMBL" id="KAF3166616.1"/>
    </source>
</evidence>
<reference evidence="1 3" key="1">
    <citation type="submission" date="2019-06" db="EMBL/GenBank/DDBJ databases">
        <authorList>
            <person name="Palmer J.M."/>
        </authorList>
    </citation>
    <scope>NUCLEOTIDE SEQUENCE [LARGE SCALE GENOMIC DNA]</scope>
    <source>
        <strain evidence="2">TWF679</strain>
        <strain evidence="1 3">TWF788</strain>
    </source>
</reference>
<dbReference type="EMBL" id="WIWT01000100">
    <property type="protein sequence ID" value="KAF3201142.1"/>
    <property type="molecule type" value="Genomic_DNA"/>
</dbReference>
<dbReference type="EMBL" id="JAABOE010000098">
    <property type="protein sequence ID" value="KAF3166616.1"/>
    <property type="molecule type" value="Genomic_DNA"/>
</dbReference>
<organism evidence="1 3">
    <name type="scientific">Orbilia oligospora</name>
    <name type="common">Nematode-trapping fungus</name>
    <name type="synonym">Arthrobotrys oligospora</name>
    <dbReference type="NCBI Taxonomy" id="2813651"/>
    <lineage>
        <taxon>Eukaryota</taxon>
        <taxon>Fungi</taxon>
        <taxon>Dikarya</taxon>
        <taxon>Ascomycota</taxon>
        <taxon>Pezizomycotina</taxon>
        <taxon>Orbiliomycetes</taxon>
        <taxon>Orbiliales</taxon>
        <taxon>Orbiliaceae</taxon>
        <taxon>Orbilia</taxon>
    </lineage>
</organism>
<protein>
    <submittedName>
        <fullName evidence="1">Uncharacterized protein</fullName>
    </submittedName>
</protein>
<comment type="caution">
    <text evidence="1">The sequence shown here is derived from an EMBL/GenBank/DDBJ whole genome shotgun (WGS) entry which is preliminary data.</text>
</comment>
<evidence type="ECO:0000313" key="2">
    <source>
        <dbReference type="EMBL" id="KAF3201142.1"/>
    </source>
</evidence>
<evidence type="ECO:0000313" key="3">
    <source>
        <dbReference type="Proteomes" id="UP000479691"/>
    </source>
</evidence>
<name>A0A7C8PPD0_ORBOL</name>
<gene>
    <name evidence="2" type="ORF">TWF679_000492</name>
    <name evidence="1" type="ORF">TWF788_011578</name>
</gene>
<dbReference type="AlphaFoldDB" id="A0A7C8PPD0"/>
<proteinExistence type="predicted"/>
<accession>A0A7C8PPD0</accession>
<sequence>MNVNFRRSYRKQRVSNCMDWIILDIIPPSYKQLGSVTKNGTIPTYLYATSSS</sequence>
<dbReference type="Proteomes" id="UP000479691">
    <property type="component" value="Unassembled WGS sequence"/>
</dbReference>